<proteinExistence type="predicted"/>
<reference evidence="1 2" key="2">
    <citation type="submission" date="2018-10" db="EMBL/GenBank/DDBJ databases">
        <authorList>
            <consortium name="Pathogen Informatics"/>
        </authorList>
    </citation>
    <scope>NUCLEOTIDE SEQUENCE [LARGE SCALE GENOMIC DNA]</scope>
</reference>
<evidence type="ECO:0000313" key="1">
    <source>
        <dbReference type="EMBL" id="VDD85539.1"/>
    </source>
</evidence>
<sequence>MAEGTQCITTRLVKEKLSENYLHERDLLISAEFNKSCRQLAKYRDDDDYADEVKCPGKELLRGWGSVPTLPVKESNAVFPSGTSLYLKSKKTTNWDPAGRNSNSRLKWCPGLVIQTWKLEFVVVPISPWLHKEMRLSQAEFAQSEPMEVGDWVEYQYSHGAVLKCRKVRPIRRTVVRNERVWVRILSNF</sequence>
<name>A0A0N4UUB7_ENTVE</name>
<evidence type="ECO:0000313" key="3">
    <source>
        <dbReference type="WBParaSite" id="EVEC_0000096901-mRNA-1"/>
    </source>
</evidence>
<dbReference type="AlphaFoldDB" id="A0A0N4UUB7"/>
<reference evidence="3" key="1">
    <citation type="submission" date="2017-02" db="UniProtKB">
        <authorList>
            <consortium name="WormBaseParasite"/>
        </authorList>
    </citation>
    <scope>IDENTIFICATION</scope>
</reference>
<dbReference type="Proteomes" id="UP000274131">
    <property type="component" value="Unassembled WGS sequence"/>
</dbReference>
<dbReference type="EMBL" id="UXUI01002269">
    <property type="protein sequence ID" value="VDD85539.1"/>
    <property type="molecule type" value="Genomic_DNA"/>
</dbReference>
<protein>
    <submittedName>
        <fullName evidence="3">Agenet-like domain-containing protein</fullName>
    </submittedName>
</protein>
<keyword evidence="2" id="KW-1185">Reference proteome</keyword>
<evidence type="ECO:0000313" key="2">
    <source>
        <dbReference type="Proteomes" id="UP000274131"/>
    </source>
</evidence>
<organism evidence="3">
    <name type="scientific">Enterobius vermicularis</name>
    <name type="common">Human pinworm</name>
    <dbReference type="NCBI Taxonomy" id="51028"/>
    <lineage>
        <taxon>Eukaryota</taxon>
        <taxon>Metazoa</taxon>
        <taxon>Ecdysozoa</taxon>
        <taxon>Nematoda</taxon>
        <taxon>Chromadorea</taxon>
        <taxon>Rhabditida</taxon>
        <taxon>Spirurina</taxon>
        <taxon>Oxyuridomorpha</taxon>
        <taxon>Oxyuroidea</taxon>
        <taxon>Oxyuridae</taxon>
        <taxon>Enterobius</taxon>
    </lineage>
</organism>
<gene>
    <name evidence="1" type="ORF">EVEC_LOCUS682</name>
</gene>
<accession>A0A0N4UUB7</accession>
<dbReference type="WBParaSite" id="EVEC_0000096901-mRNA-1">
    <property type="protein sequence ID" value="EVEC_0000096901-mRNA-1"/>
    <property type="gene ID" value="EVEC_0000096901"/>
</dbReference>